<keyword evidence="1" id="KW-1185">Reference proteome</keyword>
<organism evidence="1 2">
    <name type="scientific">Danio rerio</name>
    <name type="common">Zebrafish</name>
    <name type="synonym">Brachydanio rerio</name>
    <dbReference type="NCBI Taxonomy" id="7955"/>
    <lineage>
        <taxon>Eukaryota</taxon>
        <taxon>Metazoa</taxon>
        <taxon>Chordata</taxon>
        <taxon>Craniata</taxon>
        <taxon>Vertebrata</taxon>
        <taxon>Euteleostomi</taxon>
        <taxon>Actinopterygii</taxon>
        <taxon>Neopterygii</taxon>
        <taxon>Teleostei</taxon>
        <taxon>Ostariophysi</taxon>
        <taxon>Cypriniformes</taxon>
        <taxon>Danionidae</taxon>
        <taxon>Danioninae</taxon>
        <taxon>Danio</taxon>
    </lineage>
</organism>
<evidence type="ECO:0000313" key="1">
    <source>
        <dbReference type="Proteomes" id="UP000000437"/>
    </source>
</evidence>
<evidence type="ECO:0000313" key="2">
    <source>
        <dbReference type="RefSeq" id="XP_073801452.1"/>
    </source>
</evidence>
<gene>
    <name evidence="2" type="primary">ms4a17a.8</name>
    <name evidence="2" type="synonym">si:dkey-204h11.11</name>
</gene>
<accession>A0AC58J4P0</accession>
<reference evidence="2" key="1">
    <citation type="submission" date="2025-08" db="UniProtKB">
        <authorList>
            <consortium name="RefSeq"/>
        </authorList>
    </citation>
    <scope>IDENTIFICATION</scope>
    <source>
        <strain evidence="2">Tuebingen</strain>
        <tissue evidence="2">Fibroblasts and whole tissue</tissue>
    </source>
</reference>
<name>A0AC58J4P0_DANRE</name>
<sequence>MDLYNDNVMTMRSEEEERRGTGDHFRYRYRGRTCGCILWNLLILYSETEMSTVGAMNPSTYVIQAQPPTPTAPVVTATSSSVPVFIQHAAGVSPHQGIQAFLKGQPKALGTVQIMIGAWTFLFGIVSIVFAVGGVSYVASPIYITAGSLFIAAENQINSPAGLCLVRASLGMNIFSAIAAGISIIVLSQGLAFDRINSHCIDFRCYNDVTIVLGIKAVFLLFSILEFCISIYLSAFACKVTSCCKPQIPEYRQPLIQHPPAEIPQQYLQCPQGIPQEYFQHPPAEAPPAYTEGKYM</sequence>
<protein>
    <submittedName>
        <fullName evidence="2">Membrane-spanning 4-domains, subfamily A, member 17A.8 isoform X1</fullName>
    </submittedName>
</protein>
<dbReference type="RefSeq" id="XP_073801452.1">
    <property type="nucleotide sequence ID" value="XM_073945351.1"/>
</dbReference>
<dbReference type="Proteomes" id="UP000000437">
    <property type="component" value="Chromosome 4"/>
</dbReference>
<proteinExistence type="predicted"/>